<organism evidence="1 2">
    <name type="scientific">Carpinus fangiana</name>
    <dbReference type="NCBI Taxonomy" id="176857"/>
    <lineage>
        <taxon>Eukaryota</taxon>
        <taxon>Viridiplantae</taxon>
        <taxon>Streptophyta</taxon>
        <taxon>Embryophyta</taxon>
        <taxon>Tracheophyta</taxon>
        <taxon>Spermatophyta</taxon>
        <taxon>Magnoliopsida</taxon>
        <taxon>eudicotyledons</taxon>
        <taxon>Gunneridae</taxon>
        <taxon>Pentapetalae</taxon>
        <taxon>rosids</taxon>
        <taxon>fabids</taxon>
        <taxon>Fagales</taxon>
        <taxon>Betulaceae</taxon>
        <taxon>Carpinus</taxon>
    </lineage>
</organism>
<evidence type="ECO:0000313" key="2">
    <source>
        <dbReference type="Proteomes" id="UP000327013"/>
    </source>
</evidence>
<dbReference type="InterPro" id="IPR037489">
    <property type="entry name" value="RAD52-like"/>
</dbReference>
<proteinExistence type="predicted"/>
<dbReference type="Proteomes" id="UP000327013">
    <property type="component" value="Chromosome 3"/>
</dbReference>
<dbReference type="GO" id="GO:0000724">
    <property type="term" value="P:double-strand break repair via homologous recombination"/>
    <property type="evidence" value="ECO:0007669"/>
    <property type="project" value="InterPro"/>
</dbReference>
<dbReference type="AlphaFoldDB" id="A0A5N6R210"/>
<sequence length="230" mass="24604">MAVQSITNPFLAKSVLPAISSSSFSSTRNNSNELGVARVGAHGRGINRGGRTDALGLVVCALDRSNGSKSGGNDGAKKGGVPNSNYVVPLDKSFTPTNSSCITRPLVEILRDLNKRIPDNIIETTPPPPHNDNTAATTFIPWYHANRMLSFYAPGWCGEIRDVIFSDNGSVTVVYRVTIRGSDGEAHRESTGTVSPSDGHIVDPVAAAEEIAFCRACARFGLGLYLYHRE</sequence>
<dbReference type="OrthoDB" id="1935514at2759"/>
<dbReference type="GO" id="GO:0003677">
    <property type="term" value="F:DNA binding"/>
    <property type="evidence" value="ECO:0007669"/>
    <property type="project" value="InterPro"/>
</dbReference>
<accession>A0A5N6R210</accession>
<reference evidence="1 2" key="1">
    <citation type="submission" date="2019-06" db="EMBL/GenBank/DDBJ databases">
        <title>A chromosomal-level reference genome of Carpinus fangiana (Coryloideae, Betulaceae).</title>
        <authorList>
            <person name="Yang X."/>
            <person name="Wang Z."/>
            <person name="Zhang L."/>
            <person name="Hao G."/>
            <person name="Liu J."/>
            <person name="Yang Y."/>
        </authorList>
    </citation>
    <scope>NUCLEOTIDE SEQUENCE [LARGE SCALE GENOMIC DNA]</scope>
    <source>
        <strain evidence="1">Cfa_2016G</strain>
        <tissue evidence="1">Leaf</tissue>
    </source>
</reference>
<protein>
    <submittedName>
        <fullName evidence="1">Uncharacterized protein</fullName>
    </submittedName>
</protein>
<keyword evidence="2" id="KW-1185">Reference proteome</keyword>
<dbReference type="PANTHER" id="PTHR34050:SF3">
    <property type="entry name" value="DNA REPAIR RAD52-LIKE PROTEIN 2, CHLOROPLASTIC"/>
    <property type="match status" value="1"/>
</dbReference>
<dbReference type="PANTHER" id="PTHR34050">
    <property type="entry name" value="DNA REPAIR RAD52-LIKE PROTEIN 2, CHLOROPLASTIC"/>
    <property type="match status" value="1"/>
</dbReference>
<dbReference type="EMBL" id="CM017323">
    <property type="protein sequence ID" value="KAE8023823.1"/>
    <property type="molecule type" value="Genomic_DNA"/>
</dbReference>
<gene>
    <name evidence="1" type="ORF">FH972_009482</name>
</gene>
<evidence type="ECO:0000313" key="1">
    <source>
        <dbReference type="EMBL" id="KAE8023823.1"/>
    </source>
</evidence>
<name>A0A5N6R210_9ROSI</name>